<dbReference type="RefSeq" id="WP_200388083.1">
    <property type="nucleotide sequence ID" value="NZ_NRSD01000011.1"/>
</dbReference>
<dbReference type="SUPFAM" id="SSF53335">
    <property type="entry name" value="S-adenosyl-L-methionine-dependent methyltransferases"/>
    <property type="match status" value="1"/>
</dbReference>
<dbReference type="GO" id="GO:0008168">
    <property type="term" value="F:methyltransferase activity"/>
    <property type="evidence" value="ECO:0007669"/>
    <property type="project" value="UniProtKB-KW"/>
</dbReference>
<evidence type="ECO:0000313" key="2">
    <source>
        <dbReference type="Proteomes" id="UP001138802"/>
    </source>
</evidence>
<dbReference type="CDD" id="cd02440">
    <property type="entry name" value="AdoMet_MTases"/>
    <property type="match status" value="1"/>
</dbReference>
<keyword evidence="1" id="KW-0808">Transferase</keyword>
<proteinExistence type="predicted"/>
<accession>A0A9X1B8X9</accession>
<keyword evidence="1" id="KW-0489">Methyltransferase</keyword>
<dbReference type="Proteomes" id="UP001138802">
    <property type="component" value="Unassembled WGS sequence"/>
</dbReference>
<dbReference type="Gene3D" id="3.40.50.150">
    <property type="entry name" value="Vaccinia Virus protein VP39"/>
    <property type="match status" value="1"/>
</dbReference>
<dbReference type="InterPro" id="IPR029063">
    <property type="entry name" value="SAM-dependent_MTases_sf"/>
</dbReference>
<dbReference type="EMBL" id="NRSD01000011">
    <property type="protein sequence ID" value="MBK1645272.1"/>
    <property type="molecule type" value="Genomic_DNA"/>
</dbReference>
<organism evidence="1 2">
    <name type="scientific">Thiocapsa imhoffii</name>
    <dbReference type="NCBI Taxonomy" id="382777"/>
    <lineage>
        <taxon>Bacteria</taxon>
        <taxon>Pseudomonadati</taxon>
        <taxon>Pseudomonadota</taxon>
        <taxon>Gammaproteobacteria</taxon>
        <taxon>Chromatiales</taxon>
        <taxon>Chromatiaceae</taxon>
        <taxon>Thiocapsa</taxon>
    </lineage>
</organism>
<gene>
    <name evidence="1" type="ORF">CKO25_11600</name>
</gene>
<comment type="caution">
    <text evidence="1">The sequence shown here is derived from an EMBL/GenBank/DDBJ whole genome shotgun (WGS) entry which is preliminary data.</text>
</comment>
<evidence type="ECO:0000313" key="1">
    <source>
        <dbReference type="EMBL" id="MBK1645272.1"/>
    </source>
</evidence>
<sequence length="209" mass="24345">MNHKQVDKSIYEFGTYVTKCRWASFWHQADEVLAFDPETVLEIGPGPGVFKAVLSRFGPHVETLDLDPELSPDHIASADAMPFDDRAYDVVCAFQMLEHVPYEKSMEIFREMVRVAAKGVVISLPDAAKRWPMGFHIPRVGMKWFSVPKPRLRPLEHRFDGQHYWEINKVGYCLSRILHDLQHVAPVQLVRTYRVSENPYHRFFVYQTK</sequence>
<name>A0A9X1B8X9_9GAMM</name>
<dbReference type="GO" id="GO:0032259">
    <property type="term" value="P:methylation"/>
    <property type="evidence" value="ECO:0007669"/>
    <property type="project" value="UniProtKB-KW"/>
</dbReference>
<dbReference type="AlphaFoldDB" id="A0A9X1B8X9"/>
<keyword evidence="2" id="KW-1185">Reference proteome</keyword>
<protein>
    <submittedName>
        <fullName evidence="1">SAM-dependent methyltransferase</fullName>
    </submittedName>
</protein>
<dbReference type="Pfam" id="PF13489">
    <property type="entry name" value="Methyltransf_23"/>
    <property type="match status" value="1"/>
</dbReference>
<reference evidence="1 2" key="1">
    <citation type="journal article" date="2020" name="Microorganisms">
        <title>Osmotic Adaptation and Compatible Solute Biosynthesis of Phototrophic Bacteria as Revealed from Genome Analyses.</title>
        <authorList>
            <person name="Imhoff J.F."/>
            <person name="Rahn T."/>
            <person name="Kunzel S."/>
            <person name="Keller A."/>
            <person name="Neulinger S.C."/>
        </authorList>
    </citation>
    <scope>NUCLEOTIDE SEQUENCE [LARGE SCALE GENOMIC DNA]</scope>
    <source>
        <strain evidence="1 2">DSM 21303</strain>
    </source>
</reference>